<dbReference type="PANTHER" id="PTHR43787">
    <property type="entry name" value="FEMO COFACTOR BIOSYNTHESIS PROTEIN NIFB-RELATED"/>
    <property type="match status" value="1"/>
</dbReference>
<comment type="cofactor">
    <cofactor evidence="1">
        <name>[4Fe-4S] cluster</name>
        <dbReference type="ChEBI" id="CHEBI:49883"/>
    </cofactor>
</comment>
<dbReference type="Pfam" id="PF04055">
    <property type="entry name" value="Radical_SAM"/>
    <property type="match status" value="1"/>
</dbReference>
<dbReference type="SFLD" id="SFLDG01067">
    <property type="entry name" value="SPASM/twitch_domain_containing"/>
    <property type="match status" value="1"/>
</dbReference>
<dbReference type="InterPro" id="IPR007197">
    <property type="entry name" value="rSAM"/>
</dbReference>
<evidence type="ECO:0000256" key="6">
    <source>
        <dbReference type="ARBA" id="ARBA00023014"/>
    </source>
</evidence>
<dbReference type="InterPro" id="IPR058240">
    <property type="entry name" value="rSAM_sf"/>
</dbReference>
<keyword evidence="6" id="KW-0411">Iron-sulfur</keyword>
<evidence type="ECO:0000256" key="3">
    <source>
        <dbReference type="ARBA" id="ARBA00022691"/>
    </source>
</evidence>
<dbReference type="SFLD" id="SFLDG01083">
    <property type="entry name" value="Uncharacterised_Radical_SAM_Su"/>
    <property type="match status" value="1"/>
</dbReference>
<evidence type="ECO:0000256" key="4">
    <source>
        <dbReference type="ARBA" id="ARBA00022723"/>
    </source>
</evidence>
<evidence type="ECO:0000256" key="2">
    <source>
        <dbReference type="ARBA" id="ARBA00022485"/>
    </source>
</evidence>
<gene>
    <name evidence="8" type="ORF">AMJ44_01655</name>
</gene>
<evidence type="ECO:0000256" key="1">
    <source>
        <dbReference type="ARBA" id="ARBA00001966"/>
    </source>
</evidence>
<keyword evidence="3" id="KW-0949">S-adenosyl-L-methionine</keyword>
<proteinExistence type="predicted"/>
<name>A0A0S7Y5M2_UNCSA</name>
<dbReference type="SMART" id="SM00729">
    <property type="entry name" value="Elp3"/>
    <property type="match status" value="1"/>
</dbReference>
<dbReference type="InterPro" id="IPR013785">
    <property type="entry name" value="Aldolase_TIM"/>
</dbReference>
<dbReference type="Proteomes" id="UP000051861">
    <property type="component" value="Unassembled WGS sequence"/>
</dbReference>
<dbReference type="PANTHER" id="PTHR43787:SF11">
    <property type="entry name" value="UPF0026 PROTEIN SLR1464"/>
    <property type="match status" value="1"/>
</dbReference>
<dbReference type="InterPro" id="IPR040084">
    <property type="entry name" value="GTPase_Obg"/>
</dbReference>
<evidence type="ECO:0000256" key="5">
    <source>
        <dbReference type="ARBA" id="ARBA00023004"/>
    </source>
</evidence>
<dbReference type="CDD" id="cd01335">
    <property type="entry name" value="Radical_SAM"/>
    <property type="match status" value="1"/>
</dbReference>
<keyword evidence="5" id="KW-0408">Iron</keyword>
<dbReference type="GO" id="GO:0046872">
    <property type="term" value="F:metal ion binding"/>
    <property type="evidence" value="ECO:0007669"/>
    <property type="project" value="UniProtKB-KW"/>
</dbReference>
<dbReference type="AlphaFoldDB" id="A0A0S7Y5M2"/>
<accession>A0A0S7Y5M2</accession>
<reference evidence="8 9" key="1">
    <citation type="journal article" date="2015" name="Microbiome">
        <title>Genomic resolution of linkages in carbon, nitrogen, and sulfur cycling among widespread estuary sediment bacteria.</title>
        <authorList>
            <person name="Baker B.J."/>
            <person name="Lazar C.S."/>
            <person name="Teske A.P."/>
            <person name="Dick G.J."/>
        </authorList>
    </citation>
    <scope>NUCLEOTIDE SEQUENCE [LARGE SCALE GENOMIC DNA]</scope>
    <source>
        <strain evidence="8">DG_54_3</strain>
    </source>
</reference>
<dbReference type="SUPFAM" id="SSF102114">
    <property type="entry name" value="Radical SAM enzymes"/>
    <property type="match status" value="1"/>
</dbReference>
<dbReference type="GO" id="GO:0003824">
    <property type="term" value="F:catalytic activity"/>
    <property type="evidence" value="ECO:0007669"/>
    <property type="project" value="InterPro"/>
</dbReference>
<evidence type="ECO:0000313" key="8">
    <source>
        <dbReference type="EMBL" id="KPJ69924.1"/>
    </source>
</evidence>
<evidence type="ECO:0000259" key="7">
    <source>
        <dbReference type="PROSITE" id="PS51918"/>
    </source>
</evidence>
<feature type="domain" description="Radical SAM core" evidence="7">
    <location>
        <begin position="10"/>
        <end position="244"/>
    </location>
</feature>
<dbReference type="SFLD" id="SFLDS00029">
    <property type="entry name" value="Radical_SAM"/>
    <property type="match status" value="1"/>
</dbReference>
<dbReference type="InterPro" id="IPR006638">
    <property type="entry name" value="Elp3/MiaA/NifB-like_rSAM"/>
</dbReference>
<sequence length="305" mass="34294">MCIYGPVPSRRLGFSLGIDIIPYKTCSLNCIYCQLGPTTQKTVQRKEFISWKKILSQIKSVLSSGQRIDYLTFSGSGEPTLNSALGKLIREIKKITSVPVAVLTNGSLLTRKSVRDTLKAADVVVPSLDAATQAVFTKVNRPHTSLRVEKIIEGLKKFRQEFKGSIWLEIMLVKGVNDSASHIKKLKNFIAKIKPEKVQLNTVVRPPSEELAHPLSLKELEKIKNLLGENCEIIAEFKKKKQIPRVENLEAAILSMIRRRPVTLSDISISLGKNKSEINKYLGFLLQEGKIKSIIHKNLKYYEPK</sequence>
<keyword evidence="2" id="KW-0004">4Fe-4S</keyword>
<protein>
    <recommendedName>
        <fullName evidence="7">Radical SAM core domain-containing protein</fullName>
    </recommendedName>
</protein>
<dbReference type="GO" id="GO:0051539">
    <property type="term" value="F:4 iron, 4 sulfur cluster binding"/>
    <property type="evidence" value="ECO:0007669"/>
    <property type="project" value="UniProtKB-KW"/>
</dbReference>
<dbReference type="EMBL" id="LIZX01000011">
    <property type="protein sequence ID" value="KPJ69924.1"/>
    <property type="molecule type" value="Genomic_DNA"/>
</dbReference>
<comment type="caution">
    <text evidence="8">The sequence shown here is derived from an EMBL/GenBank/DDBJ whole genome shotgun (WGS) entry which is preliminary data.</text>
</comment>
<keyword evidence="4" id="KW-0479">Metal-binding</keyword>
<evidence type="ECO:0000313" key="9">
    <source>
        <dbReference type="Proteomes" id="UP000051861"/>
    </source>
</evidence>
<dbReference type="Gene3D" id="3.20.20.70">
    <property type="entry name" value="Aldolase class I"/>
    <property type="match status" value="1"/>
</dbReference>
<dbReference type="PROSITE" id="PS51918">
    <property type="entry name" value="RADICAL_SAM"/>
    <property type="match status" value="1"/>
</dbReference>
<organism evidence="8 9">
    <name type="scientific">candidate division WOR-1 bacterium DG_54_3</name>
    <dbReference type="NCBI Taxonomy" id="1703775"/>
    <lineage>
        <taxon>Bacteria</taxon>
        <taxon>Bacillati</taxon>
        <taxon>Saganbacteria</taxon>
    </lineage>
</organism>